<dbReference type="PANTHER" id="PTHR21363:SF0">
    <property type="entry name" value="PREPHENATE DEHYDROGENASE [NADP(+)]"/>
    <property type="match status" value="1"/>
</dbReference>
<dbReference type="UniPathway" id="UPA00122">
    <property type="reaction ID" value="UER00961"/>
</dbReference>
<keyword evidence="7" id="KW-0560">Oxidoreductase</keyword>
<evidence type="ECO:0000256" key="4">
    <source>
        <dbReference type="ARBA" id="ARBA00016891"/>
    </source>
</evidence>
<evidence type="ECO:0000313" key="13">
    <source>
        <dbReference type="EMBL" id="PYZ98414.1"/>
    </source>
</evidence>
<keyword evidence="8" id="KW-0520">NAD</keyword>
<dbReference type="GO" id="GO:0004665">
    <property type="term" value="F:prephenate dehydrogenase (NADP+) activity"/>
    <property type="evidence" value="ECO:0007669"/>
    <property type="project" value="InterPro"/>
</dbReference>
<evidence type="ECO:0000313" key="14">
    <source>
        <dbReference type="Proteomes" id="UP000248066"/>
    </source>
</evidence>
<evidence type="ECO:0000256" key="8">
    <source>
        <dbReference type="ARBA" id="ARBA00023027"/>
    </source>
</evidence>
<evidence type="ECO:0000256" key="5">
    <source>
        <dbReference type="ARBA" id="ARBA00022498"/>
    </source>
</evidence>
<name>A0A2W0H995_9BACI</name>
<dbReference type="InterPro" id="IPR002912">
    <property type="entry name" value="ACT_dom"/>
</dbReference>
<dbReference type="PROSITE" id="PS51176">
    <property type="entry name" value="PDH_ADH"/>
    <property type="match status" value="1"/>
</dbReference>
<dbReference type="InterPro" id="IPR036291">
    <property type="entry name" value="NAD(P)-bd_dom_sf"/>
</dbReference>
<dbReference type="InterPro" id="IPR003099">
    <property type="entry name" value="Prephen_DH"/>
</dbReference>
<dbReference type="Proteomes" id="UP000248066">
    <property type="component" value="Unassembled WGS sequence"/>
</dbReference>
<evidence type="ECO:0000256" key="2">
    <source>
        <dbReference type="ARBA" id="ARBA00007964"/>
    </source>
</evidence>
<dbReference type="FunFam" id="1.10.3660.10:FF:000003">
    <property type="entry name" value="Prephenate dehydrogenase"/>
    <property type="match status" value="1"/>
</dbReference>
<reference evidence="13 14" key="1">
    <citation type="submission" date="2017-10" db="EMBL/GenBank/DDBJ databases">
        <title>Bacillus sp. nov., a halophilic bacterium isolated from a Yangshapao Lake.</title>
        <authorList>
            <person name="Wang H."/>
        </authorList>
    </citation>
    <scope>NUCLEOTIDE SEQUENCE [LARGE SCALE GENOMIC DNA]</scope>
    <source>
        <strain evidence="13 14">YSP-3</strain>
    </source>
</reference>
<organism evidence="13 14">
    <name type="scientific">Alteribacter lacisalsi</name>
    <dbReference type="NCBI Taxonomy" id="2045244"/>
    <lineage>
        <taxon>Bacteria</taxon>
        <taxon>Bacillati</taxon>
        <taxon>Bacillota</taxon>
        <taxon>Bacilli</taxon>
        <taxon>Bacillales</taxon>
        <taxon>Bacillaceae</taxon>
        <taxon>Alteribacter</taxon>
    </lineage>
</organism>
<dbReference type="OrthoDB" id="9802008at2"/>
<gene>
    <name evidence="13" type="ORF">CR205_07425</name>
</gene>
<accession>A0A2W0H995</accession>
<dbReference type="PANTHER" id="PTHR21363">
    <property type="entry name" value="PREPHENATE DEHYDROGENASE"/>
    <property type="match status" value="1"/>
</dbReference>
<dbReference type="SUPFAM" id="SSF55021">
    <property type="entry name" value="ACT-like"/>
    <property type="match status" value="1"/>
</dbReference>
<dbReference type="Gene3D" id="3.30.70.260">
    <property type="match status" value="1"/>
</dbReference>
<protein>
    <recommendedName>
        <fullName evidence="4">Prephenate dehydrogenase</fullName>
        <ecNumber evidence="3">1.3.1.12</ecNumber>
    </recommendedName>
</protein>
<dbReference type="EMBL" id="PDOF01000001">
    <property type="protein sequence ID" value="PYZ98414.1"/>
    <property type="molecule type" value="Genomic_DNA"/>
</dbReference>
<comment type="similarity">
    <text evidence="2">Belongs to the prephenate/arogenate dehydrogenase family.</text>
</comment>
<dbReference type="Gene3D" id="3.40.50.720">
    <property type="entry name" value="NAD(P)-binding Rossmann-like Domain"/>
    <property type="match status" value="1"/>
</dbReference>
<dbReference type="GO" id="GO:0006571">
    <property type="term" value="P:tyrosine biosynthetic process"/>
    <property type="evidence" value="ECO:0007669"/>
    <property type="project" value="UniProtKB-UniPathway"/>
</dbReference>
<evidence type="ECO:0000256" key="3">
    <source>
        <dbReference type="ARBA" id="ARBA00012068"/>
    </source>
</evidence>
<dbReference type="AlphaFoldDB" id="A0A2W0H995"/>
<keyword evidence="6" id="KW-0028">Amino-acid biosynthesis</keyword>
<dbReference type="GO" id="GO:0008977">
    <property type="term" value="F:prephenate dehydrogenase (NAD+) activity"/>
    <property type="evidence" value="ECO:0007669"/>
    <property type="project" value="UniProtKB-EC"/>
</dbReference>
<dbReference type="GO" id="GO:0070403">
    <property type="term" value="F:NAD+ binding"/>
    <property type="evidence" value="ECO:0007669"/>
    <property type="project" value="InterPro"/>
</dbReference>
<evidence type="ECO:0000259" key="11">
    <source>
        <dbReference type="PROSITE" id="PS51176"/>
    </source>
</evidence>
<comment type="caution">
    <text evidence="13">The sequence shown here is derived from an EMBL/GenBank/DDBJ whole genome shotgun (WGS) entry which is preliminary data.</text>
</comment>
<dbReference type="SUPFAM" id="SSF48179">
    <property type="entry name" value="6-phosphogluconate dehydrogenase C-terminal domain-like"/>
    <property type="match status" value="1"/>
</dbReference>
<evidence type="ECO:0000256" key="6">
    <source>
        <dbReference type="ARBA" id="ARBA00022605"/>
    </source>
</evidence>
<dbReference type="Pfam" id="PF02153">
    <property type="entry name" value="PDH_N"/>
    <property type="match status" value="1"/>
</dbReference>
<dbReference type="Gene3D" id="1.10.3660.10">
    <property type="entry name" value="6-phosphogluconate dehydrogenase C-terminal like domain"/>
    <property type="match status" value="1"/>
</dbReference>
<keyword evidence="5" id="KW-0827">Tyrosine biosynthesis</keyword>
<evidence type="ECO:0000256" key="7">
    <source>
        <dbReference type="ARBA" id="ARBA00023002"/>
    </source>
</evidence>
<dbReference type="CDD" id="cd04909">
    <property type="entry name" value="ACT_PDH-BS"/>
    <property type="match status" value="1"/>
</dbReference>
<dbReference type="InterPro" id="IPR045865">
    <property type="entry name" value="ACT-like_dom_sf"/>
</dbReference>
<dbReference type="Pfam" id="PF20463">
    <property type="entry name" value="PDH_C"/>
    <property type="match status" value="1"/>
</dbReference>
<comment type="pathway">
    <text evidence="1">Amino-acid biosynthesis; L-tyrosine biosynthesis; (4-hydroxyphenyl)pyruvate from prephenate (NAD(+) route): step 1/1.</text>
</comment>
<comment type="catalytic activity">
    <reaction evidence="10">
        <text>prephenate + NAD(+) = 3-(4-hydroxyphenyl)pyruvate + CO2 + NADH</text>
        <dbReference type="Rhea" id="RHEA:13869"/>
        <dbReference type="ChEBI" id="CHEBI:16526"/>
        <dbReference type="ChEBI" id="CHEBI:29934"/>
        <dbReference type="ChEBI" id="CHEBI:36242"/>
        <dbReference type="ChEBI" id="CHEBI:57540"/>
        <dbReference type="ChEBI" id="CHEBI:57945"/>
        <dbReference type="EC" id="1.3.1.12"/>
    </reaction>
</comment>
<dbReference type="InterPro" id="IPR008927">
    <property type="entry name" value="6-PGluconate_DH-like_C_sf"/>
</dbReference>
<keyword evidence="9" id="KW-0057">Aromatic amino acid biosynthesis</keyword>
<dbReference type="RefSeq" id="WP_110518287.1">
    <property type="nucleotide sequence ID" value="NZ_PDOF01000001.1"/>
</dbReference>
<feature type="domain" description="ACT" evidence="12">
    <location>
        <begin position="297"/>
        <end position="367"/>
    </location>
</feature>
<keyword evidence="14" id="KW-1185">Reference proteome</keyword>
<sequence length="367" mass="40416">MGKNVLIAGLGLIGGSLALAVKKEHPEAVITGFDVNERVMKTALALDVIDISAPTLSDGAKDADLIIIAAPIRQTVAIIHDLAALPLKEGAIITDAGSTKKTVCEAAEALKERPVTFIGGHPMAGSHKSGVEASRVRLFENAYYIFTPSRSEHERTMIRLQNWLKGTKARFIRLDPDTHDFFAGTISHFPHIVAAGLVHQLKEEGQKEPVLNDLAAGGFRDITRIASASPVMWRDILLSNKEVLLAIIDQWQKKMHQVRSMIEEGNEDALHSFFQTAKHTRDALPVRKKGAIPSFYDLFVDVPDHPGVISDVTGLLAKDRISITNIRILETREDITGVLRLSFRAEEDQLKAKSLLRENLYDAYEAP</sequence>
<dbReference type="FunFam" id="3.40.50.720:FF:000208">
    <property type="entry name" value="Prephenate dehydrogenase"/>
    <property type="match status" value="1"/>
</dbReference>
<dbReference type="InterPro" id="IPR050812">
    <property type="entry name" value="Preph/Arog_dehydrog"/>
</dbReference>
<feature type="domain" description="Prephenate/arogenate dehydrogenase" evidence="11">
    <location>
        <begin position="3"/>
        <end position="292"/>
    </location>
</feature>
<dbReference type="EC" id="1.3.1.12" evidence="3"/>
<dbReference type="SUPFAM" id="SSF51735">
    <property type="entry name" value="NAD(P)-binding Rossmann-fold domains"/>
    <property type="match status" value="1"/>
</dbReference>
<evidence type="ECO:0000259" key="12">
    <source>
        <dbReference type="PROSITE" id="PS51671"/>
    </source>
</evidence>
<dbReference type="InterPro" id="IPR046826">
    <property type="entry name" value="PDH_N"/>
</dbReference>
<evidence type="ECO:0000256" key="1">
    <source>
        <dbReference type="ARBA" id="ARBA00005067"/>
    </source>
</evidence>
<evidence type="ECO:0000256" key="9">
    <source>
        <dbReference type="ARBA" id="ARBA00023141"/>
    </source>
</evidence>
<proteinExistence type="inferred from homology"/>
<dbReference type="PROSITE" id="PS51671">
    <property type="entry name" value="ACT"/>
    <property type="match status" value="1"/>
</dbReference>
<dbReference type="NCBIfam" id="NF005107">
    <property type="entry name" value="PRK06545.1-5"/>
    <property type="match status" value="1"/>
</dbReference>
<dbReference type="Pfam" id="PF01842">
    <property type="entry name" value="ACT"/>
    <property type="match status" value="1"/>
</dbReference>
<evidence type="ECO:0000256" key="10">
    <source>
        <dbReference type="ARBA" id="ARBA00049260"/>
    </source>
</evidence>
<dbReference type="InterPro" id="IPR046825">
    <property type="entry name" value="PDH_C"/>
</dbReference>